<dbReference type="Proteomes" id="UP000186922">
    <property type="component" value="Unassembled WGS sequence"/>
</dbReference>
<organism evidence="1 2">
    <name type="scientific">Ramazzottius varieornatus</name>
    <name type="common">Water bear</name>
    <name type="synonym">Tardigrade</name>
    <dbReference type="NCBI Taxonomy" id="947166"/>
    <lineage>
        <taxon>Eukaryota</taxon>
        <taxon>Metazoa</taxon>
        <taxon>Ecdysozoa</taxon>
        <taxon>Tardigrada</taxon>
        <taxon>Eutardigrada</taxon>
        <taxon>Parachela</taxon>
        <taxon>Hypsibioidea</taxon>
        <taxon>Ramazzottiidae</taxon>
        <taxon>Ramazzottius</taxon>
    </lineage>
</organism>
<reference evidence="1 2" key="1">
    <citation type="journal article" date="2016" name="Nat. Commun.">
        <title>Extremotolerant tardigrade genome and improved radiotolerance of human cultured cells by tardigrade-unique protein.</title>
        <authorList>
            <person name="Hashimoto T."/>
            <person name="Horikawa D.D."/>
            <person name="Saito Y."/>
            <person name="Kuwahara H."/>
            <person name="Kozuka-Hata H."/>
            <person name="Shin-I T."/>
            <person name="Minakuchi Y."/>
            <person name="Ohishi K."/>
            <person name="Motoyama A."/>
            <person name="Aizu T."/>
            <person name="Enomoto A."/>
            <person name="Kondo K."/>
            <person name="Tanaka S."/>
            <person name="Hara Y."/>
            <person name="Koshikawa S."/>
            <person name="Sagara H."/>
            <person name="Miura T."/>
            <person name="Yokobori S."/>
            <person name="Miyagawa K."/>
            <person name="Suzuki Y."/>
            <person name="Kubo T."/>
            <person name="Oyama M."/>
            <person name="Kohara Y."/>
            <person name="Fujiyama A."/>
            <person name="Arakawa K."/>
            <person name="Katayama T."/>
            <person name="Toyoda A."/>
            <person name="Kunieda T."/>
        </authorList>
    </citation>
    <scope>NUCLEOTIDE SEQUENCE [LARGE SCALE GENOMIC DNA]</scope>
    <source>
        <strain evidence="1 2">YOKOZUNA-1</strain>
    </source>
</reference>
<evidence type="ECO:0000313" key="1">
    <source>
        <dbReference type="EMBL" id="GAU91533.1"/>
    </source>
</evidence>
<dbReference type="AlphaFoldDB" id="A0A1D1UYL2"/>
<sequence>MQKLTGKAIIPKDIANVRTKTDIEVDGMKKESVQLQPYGSYLCGPLVCSIMAEVVQNRNPSGLLFVKGPEQREWLASAIETERTRRATNAVAEDRKTSGR</sequence>
<keyword evidence="2" id="KW-1185">Reference proteome</keyword>
<proteinExistence type="predicted"/>
<protein>
    <submittedName>
        <fullName evidence="1">Uncharacterized protein</fullName>
    </submittedName>
</protein>
<accession>A0A1D1UYL2</accession>
<comment type="caution">
    <text evidence="1">The sequence shown here is derived from an EMBL/GenBank/DDBJ whole genome shotgun (WGS) entry which is preliminary data.</text>
</comment>
<gene>
    <name evidence="1" type="primary">RvY_03769-1</name>
    <name evidence="1" type="synonym">RvY_03769.1</name>
    <name evidence="1" type="ORF">RvY_03769</name>
</gene>
<dbReference type="EMBL" id="BDGG01000002">
    <property type="protein sequence ID" value="GAU91533.1"/>
    <property type="molecule type" value="Genomic_DNA"/>
</dbReference>
<name>A0A1D1UYL2_RAMVA</name>
<evidence type="ECO:0000313" key="2">
    <source>
        <dbReference type="Proteomes" id="UP000186922"/>
    </source>
</evidence>